<evidence type="ECO:0000256" key="11">
    <source>
        <dbReference type="ARBA" id="ARBA00035113"/>
    </source>
</evidence>
<sequence length="803" mass="90602">MSNRADLNSSENENLCVLCFKNVDIYSVGICDHPVCYECSTRMRVLCRQNECPICRGDLPKVIFTQNVEPFTTLFPKHCRSNLQDVKFGLIFATLDIQHQYYRLLEHRCSLCHVERSWAFKTFGQLKDHMRREHELFYCDICVDNVKIFSSERRTYTRTELATHRRKGDPDNTSHRGHPRCEFCDTRFMDSDELFRHLRKTHLFCHFCDADGRHLYYKSIEDLQKHFRDEHFLCEEGDCRSIPMASAFRTEIDLKAHIAAIHGRNLGKNASKQVRTLELAFTLAPRNNSRKNQDRSDDEGAVGYEPGGPGGGQDRMFHNPLTSMDFPALAGSSGTHSQLRPATVFASKNNSKLSIDNFPSLGNNSNSRPTSGVTITTNRNSEVSISKKNFPALGKPSSSRESRVMLSVHNNQDTKAPQVSIQVNHKPNGSIHTQITTTSSSSQGQQRPVEAFPALGAPNKGGVQPQWVQVKSKKQPEKQSKVAPAPQLTSTDLNEFPNLSKGKLNKKSSIQVPVTNNWVNLNSLKKETNNNKANGNSSKEKQKVAEVQEVAKNAKSEDRNKKKKKSKQSNEENETKSTVATPVGCENKESVLVTENSMQSISGKSDTDNNKNNVTKPPPGFKLPPPPGFANKINDFPCLGIPNDLTFTTSSGQSYSITSKVNNYKQPANFSLRNQNIIKKLGIVSGNDIVNDFKIRSEMFRNGQISSEKYYDYCKKVLGANFEDFFPELLILLPDIEKQQALFNVHTGKSKKNLLVCENCKQVILKKELSEHYKYHTFENQFSSQVTTQVNNNNNNTNNAWNK</sequence>
<dbReference type="GO" id="GO:0005737">
    <property type="term" value="C:cytoplasm"/>
    <property type="evidence" value="ECO:0007669"/>
    <property type="project" value="UniProtKB-SubCell"/>
</dbReference>
<comment type="pathway">
    <text evidence="3">Protein modification; protein ubiquitination.</text>
</comment>
<comment type="similarity">
    <text evidence="11">Belongs to the ZNF598/HEL2 family.</text>
</comment>
<feature type="domain" description="C2H2-type" evidence="15">
    <location>
        <begin position="179"/>
        <end position="202"/>
    </location>
</feature>
<dbReference type="Gene3D" id="3.30.40.10">
    <property type="entry name" value="Zinc/RING finger domain, C3HC4 (zinc finger)"/>
    <property type="match status" value="1"/>
</dbReference>
<dbReference type="EMBL" id="JABFTP020000062">
    <property type="protein sequence ID" value="KAL3272937.1"/>
    <property type="molecule type" value="Genomic_DNA"/>
</dbReference>
<keyword evidence="9 12" id="KW-0863">Zinc-finger</keyword>
<dbReference type="InterPro" id="IPR013087">
    <property type="entry name" value="Znf_C2H2_type"/>
</dbReference>
<proteinExistence type="inferred from homology"/>
<feature type="domain" description="RING-type" evidence="14">
    <location>
        <begin position="16"/>
        <end position="56"/>
    </location>
</feature>
<dbReference type="PROSITE" id="PS00028">
    <property type="entry name" value="ZINC_FINGER_C2H2_1"/>
    <property type="match status" value="1"/>
</dbReference>
<dbReference type="GO" id="GO:0061630">
    <property type="term" value="F:ubiquitin protein ligase activity"/>
    <property type="evidence" value="ECO:0007669"/>
    <property type="project" value="UniProtKB-EC"/>
</dbReference>
<feature type="compositionally biased region" description="Pro residues" evidence="13">
    <location>
        <begin position="616"/>
        <end position="626"/>
    </location>
</feature>
<comment type="caution">
    <text evidence="16">The sequence shown here is derived from an EMBL/GenBank/DDBJ whole genome shotgun (WGS) entry which is preliminary data.</text>
</comment>
<dbReference type="Proteomes" id="UP001516400">
    <property type="component" value="Unassembled WGS sequence"/>
</dbReference>
<evidence type="ECO:0000256" key="6">
    <source>
        <dbReference type="ARBA" id="ARBA00022553"/>
    </source>
</evidence>
<comment type="subcellular location">
    <subcellularLocation>
        <location evidence="2">Cytoplasm</location>
    </subcellularLocation>
</comment>
<keyword evidence="7" id="KW-0808">Transferase</keyword>
<dbReference type="InterPro" id="IPR056437">
    <property type="entry name" value="Znf-C2H2_ZNF598/HEL2"/>
</dbReference>
<feature type="region of interest" description="Disordered" evidence="13">
    <location>
        <begin position="525"/>
        <end position="626"/>
    </location>
</feature>
<dbReference type="CDD" id="cd16615">
    <property type="entry name" value="RING-HC_ZNF598"/>
    <property type="match status" value="1"/>
</dbReference>
<dbReference type="PROSITE" id="PS50157">
    <property type="entry name" value="ZINC_FINGER_C2H2_2"/>
    <property type="match status" value="1"/>
</dbReference>
<evidence type="ECO:0000259" key="15">
    <source>
        <dbReference type="PROSITE" id="PS50157"/>
    </source>
</evidence>
<evidence type="ECO:0000256" key="10">
    <source>
        <dbReference type="ARBA" id="ARBA00022833"/>
    </source>
</evidence>
<dbReference type="EC" id="2.3.2.27" evidence="4"/>
<evidence type="ECO:0000256" key="2">
    <source>
        <dbReference type="ARBA" id="ARBA00004496"/>
    </source>
</evidence>
<keyword evidence="6" id="KW-0597">Phosphoprotein</keyword>
<evidence type="ECO:0000313" key="17">
    <source>
        <dbReference type="Proteomes" id="UP001516400"/>
    </source>
</evidence>
<dbReference type="PROSITE" id="PS50089">
    <property type="entry name" value="ZF_RING_2"/>
    <property type="match status" value="1"/>
</dbReference>
<evidence type="ECO:0000256" key="1">
    <source>
        <dbReference type="ARBA" id="ARBA00000900"/>
    </source>
</evidence>
<dbReference type="InterPro" id="IPR044288">
    <property type="entry name" value="ZNF598/HEL2"/>
</dbReference>
<organism evidence="16 17">
    <name type="scientific">Cryptolaemus montrouzieri</name>
    <dbReference type="NCBI Taxonomy" id="559131"/>
    <lineage>
        <taxon>Eukaryota</taxon>
        <taxon>Metazoa</taxon>
        <taxon>Ecdysozoa</taxon>
        <taxon>Arthropoda</taxon>
        <taxon>Hexapoda</taxon>
        <taxon>Insecta</taxon>
        <taxon>Pterygota</taxon>
        <taxon>Neoptera</taxon>
        <taxon>Endopterygota</taxon>
        <taxon>Coleoptera</taxon>
        <taxon>Polyphaga</taxon>
        <taxon>Cucujiformia</taxon>
        <taxon>Coccinelloidea</taxon>
        <taxon>Coccinellidae</taxon>
        <taxon>Scymninae</taxon>
        <taxon>Scymnini</taxon>
        <taxon>Cryptolaemus</taxon>
    </lineage>
</organism>
<evidence type="ECO:0000256" key="7">
    <source>
        <dbReference type="ARBA" id="ARBA00022679"/>
    </source>
</evidence>
<dbReference type="Pfam" id="PF25447">
    <property type="entry name" value="RING_ZNF598"/>
    <property type="match status" value="1"/>
</dbReference>
<dbReference type="InterPro" id="IPR001841">
    <property type="entry name" value="Znf_RING"/>
</dbReference>
<evidence type="ECO:0000259" key="14">
    <source>
        <dbReference type="PROSITE" id="PS50089"/>
    </source>
</evidence>
<dbReference type="Pfam" id="PF23230">
    <property type="entry name" value="zf-C2H2_13"/>
    <property type="match status" value="1"/>
</dbReference>
<dbReference type="SMART" id="SM00355">
    <property type="entry name" value="ZnF_C2H2"/>
    <property type="match status" value="5"/>
</dbReference>
<dbReference type="PANTHER" id="PTHR22938">
    <property type="entry name" value="ZINC FINGER PROTEIN 598"/>
    <property type="match status" value="1"/>
</dbReference>
<keyword evidence="8" id="KW-0479">Metal-binding</keyword>
<keyword evidence="5" id="KW-0963">Cytoplasm</keyword>
<feature type="compositionally biased region" description="Polar residues" evidence="13">
    <location>
        <begin position="360"/>
        <end position="375"/>
    </location>
</feature>
<gene>
    <name evidence="16" type="ORF">HHI36_014395</name>
</gene>
<feature type="compositionally biased region" description="Low complexity" evidence="13">
    <location>
        <begin position="433"/>
        <end position="446"/>
    </location>
</feature>
<dbReference type="InterPro" id="IPR041888">
    <property type="entry name" value="RING-HC_ZNF598/HEL2"/>
</dbReference>
<evidence type="ECO:0000313" key="16">
    <source>
        <dbReference type="EMBL" id="KAL3272937.1"/>
    </source>
</evidence>
<feature type="region of interest" description="Disordered" evidence="13">
    <location>
        <begin position="428"/>
        <end position="447"/>
    </location>
</feature>
<dbReference type="InterPro" id="IPR057634">
    <property type="entry name" value="PAH_ZNF598/HEL2"/>
</dbReference>
<reference evidence="16 17" key="1">
    <citation type="journal article" date="2021" name="BMC Biol.">
        <title>Horizontally acquired antibacterial genes associated with adaptive radiation of ladybird beetles.</title>
        <authorList>
            <person name="Li H.S."/>
            <person name="Tang X.F."/>
            <person name="Huang Y.H."/>
            <person name="Xu Z.Y."/>
            <person name="Chen M.L."/>
            <person name="Du X.Y."/>
            <person name="Qiu B.Y."/>
            <person name="Chen P.T."/>
            <person name="Zhang W."/>
            <person name="Slipinski A."/>
            <person name="Escalona H.E."/>
            <person name="Waterhouse R.M."/>
            <person name="Zwick A."/>
            <person name="Pang H."/>
        </authorList>
    </citation>
    <scope>NUCLEOTIDE SEQUENCE [LARGE SCALE GENOMIC DNA]</scope>
    <source>
        <strain evidence="16">SYSU2018</strain>
    </source>
</reference>
<name>A0ABD2N3D3_9CUCU</name>
<evidence type="ECO:0000256" key="12">
    <source>
        <dbReference type="PROSITE-ProRule" id="PRU00042"/>
    </source>
</evidence>
<dbReference type="PANTHER" id="PTHR22938:SF0">
    <property type="entry name" value="E3 UBIQUITIN-PROTEIN LIGASE ZNF598"/>
    <property type="match status" value="1"/>
</dbReference>
<evidence type="ECO:0000256" key="4">
    <source>
        <dbReference type="ARBA" id="ARBA00012483"/>
    </source>
</evidence>
<keyword evidence="10" id="KW-0862">Zinc</keyword>
<comment type="catalytic activity">
    <reaction evidence="1">
        <text>S-ubiquitinyl-[E2 ubiquitin-conjugating enzyme]-L-cysteine + [acceptor protein]-L-lysine = [E2 ubiquitin-conjugating enzyme]-L-cysteine + N(6)-ubiquitinyl-[acceptor protein]-L-lysine.</text>
        <dbReference type="EC" id="2.3.2.27"/>
    </reaction>
</comment>
<feature type="region of interest" description="Disordered" evidence="13">
    <location>
        <begin position="285"/>
        <end position="336"/>
    </location>
</feature>
<feature type="region of interest" description="Disordered" evidence="13">
    <location>
        <begin position="452"/>
        <end position="508"/>
    </location>
</feature>
<accession>A0ABD2N3D3</accession>
<dbReference type="GO" id="GO:0008270">
    <property type="term" value="F:zinc ion binding"/>
    <property type="evidence" value="ECO:0007669"/>
    <property type="project" value="UniProtKB-KW"/>
</dbReference>
<evidence type="ECO:0000256" key="3">
    <source>
        <dbReference type="ARBA" id="ARBA00004906"/>
    </source>
</evidence>
<feature type="compositionally biased region" description="Polar residues" evidence="13">
    <location>
        <begin position="593"/>
        <end position="615"/>
    </location>
</feature>
<dbReference type="SUPFAM" id="SSF57850">
    <property type="entry name" value="RING/U-box"/>
    <property type="match status" value="1"/>
</dbReference>
<evidence type="ECO:0000256" key="5">
    <source>
        <dbReference type="ARBA" id="ARBA00022490"/>
    </source>
</evidence>
<dbReference type="Pfam" id="PF23202">
    <property type="entry name" value="PAH_ZNF598"/>
    <property type="match status" value="1"/>
</dbReference>
<protein>
    <recommendedName>
        <fullName evidence="4">RING-type E3 ubiquitin transferase</fullName>
        <ecNumber evidence="4">2.3.2.27</ecNumber>
    </recommendedName>
</protein>
<dbReference type="InterPro" id="IPR013083">
    <property type="entry name" value="Znf_RING/FYVE/PHD"/>
</dbReference>
<evidence type="ECO:0000256" key="8">
    <source>
        <dbReference type="ARBA" id="ARBA00022723"/>
    </source>
</evidence>
<keyword evidence="17" id="KW-1185">Reference proteome</keyword>
<dbReference type="AlphaFoldDB" id="A0ABD2N3D3"/>
<evidence type="ECO:0000256" key="13">
    <source>
        <dbReference type="SAM" id="MobiDB-lite"/>
    </source>
</evidence>
<evidence type="ECO:0000256" key="9">
    <source>
        <dbReference type="ARBA" id="ARBA00022771"/>
    </source>
</evidence>
<feature type="region of interest" description="Disordered" evidence="13">
    <location>
        <begin position="355"/>
        <end position="375"/>
    </location>
</feature>